<comment type="caution">
    <text evidence="5">The sequence shown here is derived from an EMBL/GenBank/DDBJ whole genome shotgun (WGS) entry which is preliminary data.</text>
</comment>
<dbReference type="EMBL" id="MVJN01000008">
    <property type="protein sequence ID" value="RAP35719.1"/>
    <property type="molecule type" value="Genomic_DNA"/>
</dbReference>
<protein>
    <recommendedName>
        <fullName evidence="4">Ubiquitin-like protease family profile domain-containing protein</fullName>
    </recommendedName>
</protein>
<name>A0A364LHF9_9GAMM</name>
<evidence type="ECO:0000256" key="2">
    <source>
        <dbReference type="ARBA" id="ARBA00022801"/>
    </source>
</evidence>
<dbReference type="Gene3D" id="3.40.395.10">
    <property type="entry name" value="Adenoviral Proteinase, Chain A"/>
    <property type="match status" value="1"/>
</dbReference>
<feature type="region of interest" description="Disordered" evidence="3">
    <location>
        <begin position="942"/>
        <end position="961"/>
    </location>
</feature>
<dbReference type="AlphaFoldDB" id="A0A364LHF9"/>
<evidence type="ECO:0000256" key="1">
    <source>
        <dbReference type="ARBA" id="ARBA00022670"/>
    </source>
</evidence>
<dbReference type="Proteomes" id="UP000249458">
    <property type="component" value="Unassembled WGS sequence"/>
</dbReference>
<keyword evidence="1" id="KW-0645">Protease</keyword>
<dbReference type="GO" id="GO:0006508">
    <property type="term" value="P:proteolysis"/>
    <property type="evidence" value="ECO:0007669"/>
    <property type="project" value="UniProtKB-KW"/>
</dbReference>
<evidence type="ECO:0000313" key="5">
    <source>
        <dbReference type="EMBL" id="RAP35719.1"/>
    </source>
</evidence>
<evidence type="ECO:0000313" key="6">
    <source>
        <dbReference type="Proteomes" id="UP000249458"/>
    </source>
</evidence>
<dbReference type="Pfam" id="PF02902">
    <property type="entry name" value="Peptidase_C48"/>
    <property type="match status" value="1"/>
</dbReference>
<dbReference type="GO" id="GO:0008234">
    <property type="term" value="F:cysteine-type peptidase activity"/>
    <property type="evidence" value="ECO:0007669"/>
    <property type="project" value="InterPro"/>
</dbReference>
<accession>A0A364LHF9</accession>
<feature type="compositionally biased region" description="Polar residues" evidence="3">
    <location>
        <begin position="1165"/>
        <end position="1174"/>
    </location>
</feature>
<sequence>MPGSDSSNNKRHHSSIEPNVQKRQKRDEESVSTKQYTIEQLFNIIAELARKVSSRESRSAPDLLANIEKILGTTPDLLRLHFEKTAVSANLSQFISNLRELVSRGYPIRAFPTAIIVKILEAMLRDEASAYSFSTILSCLGSTLHKVLDQNIPADLIEQVILKAVRLDADYLALKGCIMGISQLNEHKKINGQLQAKSLQKIFPLVENRSDNTIVTSALCELLKNLKKNEALSGKISAPLITHCLKHFTLSRSNRYNADTKDNFGKKSRSFIFFNIKALGDYECLTDSLKMSDLIHTLKEFLIYTQYDRYIGNYVYYLGMLSFQGYIQGRATAADLMKCLKTISGNDDSLGLAIFGLGLLSDNGKIQGRISLNEIYPYFLKQKTLQRISQGMVALGLMSRDNMLSGCLPLDPLIAFITPFLEKNTIPDENPAHSYVSILVNLQEILKKGSFEGKIPLNFLKKILNGLLKDYTPKQLGVALSMLNELLTQGSISQWEGAWLNALLIKKKISQHINYEVDRGEAISIFSELAQISQTCHDFSKELLLPLAEGILTDNLEIEDALEFLDSVKLLAHKDRNYLFCFLKALDCIPPYPGLDEEHQDLVEALADNLKNLPYLLNIMKKQLKIPSSQTVRSKAPGVPFSRQETRSSVEIRPANTAIEASELERSEIHWETPSNDFHSEVDNETTGGEGDTLLPKTGRKLNSTSKKTAEKINIPDRPGIDLYTAISNNKKAELCALLGIQDKVYVRKFRRVRLTQGESNDSSRHEPIPFTNSEDLVFAFFSLEEEVLNPLINRINNADYLLALFDACSIKKRFELVKSTACIPLIIQNFNSLNELARFVKIVTFEFQYYRDHKAVLSLNDELAARRDKNLDEAYQLLVLQKIFLKRALKNHFKHTRVRPLIEAALAKVQIELDKLPRPAPETAPVVTQVSFFQKRPRTLRRIDSPPPQEPVREKPARPEGATGFARVRINCNYFYETEDIQAILAARIKQLLIRQPSLPRVSVLACAQLNMSGNNIANVLLDYLEHEPLGDSETLLIPIQDHQHWVGLRIDIQNKAIVKVSYFDSNRGENYDYREDARYEEICRQLRENNFLGKEDELTIPPNCMQQPDGSSCGAWLIENFYCDLKGRWYMPEPRADEIRKLHLRTLYSERPDYYAGFAPRQASGQSSMPSESEQRSAHGLNSRP</sequence>
<dbReference type="RefSeq" id="WP_112220116.1">
    <property type="nucleotide sequence ID" value="NZ_MVJN01000008.1"/>
</dbReference>
<evidence type="ECO:0000259" key="4">
    <source>
        <dbReference type="Pfam" id="PF02902"/>
    </source>
</evidence>
<feature type="region of interest" description="Disordered" evidence="3">
    <location>
        <begin position="1160"/>
        <end position="1187"/>
    </location>
</feature>
<feature type="domain" description="Ubiquitin-like protease family profile" evidence="4">
    <location>
        <begin position="1030"/>
        <end position="1123"/>
    </location>
</feature>
<dbReference type="InterPro" id="IPR003653">
    <property type="entry name" value="Peptidase_C48_C"/>
</dbReference>
<proteinExistence type="predicted"/>
<feature type="region of interest" description="Disordered" evidence="3">
    <location>
        <begin position="675"/>
        <end position="709"/>
    </location>
</feature>
<dbReference type="InterPro" id="IPR038765">
    <property type="entry name" value="Papain-like_cys_pep_sf"/>
</dbReference>
<gene>
    <name evidence="5" type="ORF">B1207_11570</name>
</gene>
<dbReference type="SUPFAM" id="SSF54001">
    <property type="entry name" value="Cysteine proteinases"/>
    <property type="match status" value="1"/>
</dbReference>
<keyword evidence="2" id="KW-0378">Hydrolase</keyword>
<evidence type="ECO:0000256" key="3">
    <source>
        <dbReference type="SAM" id="MobiDB-lite"/>
    </source>
</evidence>
<feature type="region of interest" description="Disordered" evidence="3">
    <location>
        <begin position="1"/>
        <end position="32"/>
    </location>
</feature>
<organism evidence="5 6">
    <name type="scientific">Legionella quinlivanii</name>
    <dbReference type="NCBI Taxonomy" id="45073"/>
    <lineage>
        <taxon>Bacteria</taxon>
        <taxon>Pseudomonadati</taxon>
        <taxon>Pseudomonadota</taxon>
        <taxon>Gammaproteobacteria</taxon>
        <taxon>Legionellales</taxon>
        <taxon>Legionellaceae</taxon>
        <taxon>Legionella</taxon>
    </lineage>
</organism>
<reference evidence="5 6" key="1">
    <citation type="submission" date="2017-02" db="EMBL/GenBank/DDBJ databases">
        <title>Legionella quilivanii strain from human: case report and whole genome sequencing analysis.</title>
        <authorList>
            <person name="Lalancette C."/>
            <person name="Leduc J.-M."/>
            <person name="Levesque S."/>
            <person name="Fournier E."/>
            <person name="Saoud J."/>
            <person name="Faucher S.P."/>
            <person name="Bernard K."/>
            <person name="Martineau C."/>
            <person name="Longtin J."/>
        </authorList>
    </citation>
    <scope>NUCLEOTIDE SEQUENCE [LARGE SCALE GENOMIC DNA]</scope>
    <source>
        <strain evidence="5 6">ID143958</strain>
    </source>
</reference>